<protein>
    <submittedName>
        <fullName evidence="2">Uncharacterized protein</fullName>
    </submittedName>
</protein>
<evidence type="ECO:0000313" key="2">
    <source>
        <dbReference type="EMBL" id="CAI0552537.1"/>
    </source>
</evidence>
<dbReference type="PANTHER" id="PTHR46929:SF4">
    <property type="entry name" value="MYB_SANT-LIKE DOMAIN-CONTAINING PROTEIN"/>
    <property type="match status" value="1"/>
</dbReference>
<dbReference type="Proteomes" id="UP001154282">
    <property type="component" value="Unassembled WGS sequence"/>
</dbReference>
<gene>
    <name evidence="2" type="ORF">LITE_LOCUS46468</name>
</gene>
<keyword evidence="3" id="KW-1185">Reference proteome</keyword>
<sequence>MSGFAWNPVTKLFKAEPEVWKQLIQEKPIASRWIRTPINNYDKLFELYGEFRATGEGVASAFERIERWDMRSPAFDIDLNNMSGDDEVDSHGTTSSKGTKRKAPMRDVSANQFEVMAVKMSRMASGIEKGNVIVE</sequence>
<dbReference type="EMBL" id="CAMGYJ010000010">
    <property type="protein sequence ID" value="CAI0552537.1"/>
    <property type="molecule type" value="Genomic_DNA"/>
</dbReference>
<dbReference type="AlphaFoldDB" id="A0AAV0R7X1"/>
<name>A0AAV0R7X1_9ROSI</name>
<proteinExistence type="predicted"/>
<comment type="caution">
    <text evidence="2">The sequence shown here is derived from an EMBL/GenBank/DDBJ whole genome shotgun (WGS) entry which is preliminary data.</text>
</comment>
<accession>A0AAV0R7X1</accession>
<organism evidence="2 3">
    <name type="scientific">Linum tenue</name>
    <dbReference type="NCBI Taxonomy" id="586396"/>
    <lineage>
        <taxon>Eukaryota</taxon>
        <taxon>Viridiplantae</taxon>
        <taxon>Streptophyta</taxon>
        <taxon>Embryophyta</taxon>
        <taxon>Tracheophyta</taxon>
        <taxon>Spermatophyta</taxon>
        <taxon>Magnoliopsida</taxon>
        <taxon>eudicotyledons</taxon>
        <taxon>Gunneridae</taxon>
        <taxon>Pentapetalae</taxon>
        <taxon>rosids</taxon>
        <taxon>fabids</taxon>
        <taxon>Malpighiales</taxon>
        <taxon>Linaceae</taxon>
        <taxon>Linum</taxon>
    </lineage>
</organism>
<dbReference type="PANTHER" id="PTHR46929">
    <property type="entry name" value="EXPRESSED PROTEIN"/>
    <property type="match status" value="1"/>
</dbReference>
<evidence type="ECO:0000256" key="1">
    <source>
        <dbReference type="SAM" id="MobiDB-lite"/>
    </source>
</evidence>
<feature type="region of interest" description="Disordered" evidence="1">
    <location>
        <begin position="81"/>
        <end position="106"/>
    </location>
</feature>
<evidence type="ECO:0000313" key="3">
    <source>
        <dbReference type="Proteomes" id="UP001154282"/>
    </source>
</evidence>
<reference evidence="2" key="1">
    <citation type="submission" date="2022-08" db="EMBL/GenBank/DDBJ databases">
        <authorList>
            <person name="Gutierrez-Valencia J."/>
        </authorList>
    </citation>
    <scope>NUCLEOTIDE SEQUENCE</scope>
</reference>